<proteinExistence type="predicted"/>
<evidence type="ECO:0000313" key="2">
    <source>
        <dbReference type="Proteomes" id="UP000254968"/>
    </source>
</evidence>
<dbReference type="AlphaFoldDB" id="A0A378I4Q1"/>
<protein>
    <submittedName>
        <fullName evidence="1">Uncharacterized protein</fullName>
    </submittedName>
</protein>
<evidence type="ECO:0000313" key="1">
    <source>
        <dbReference type="EMBL" id="STX30169.1"/>
    </source>
</evidence>
<keyword evidence="2" id="KW-1185">Reference proteome</keyword>
<accession>A0A378I4Q1</accession>
<gene>
    <name evidence="1" type="ORF">NCTC13315_02734</name>
</gene>
<name>A0A378I4Q1_9GAMM</name>
<reference evidence="1 2" key="1">
    <citation type="submission" date="2018-06" db="EMBL/GenBank/DDBJ databases">
        <authorList>
            <consortium name="Pathogen Informatics"/>
            <person name="Doyle S."/>
        </authorList>
    </citation>
    <scope>NUCLEOTIDE SEQUENCE [LARGE SCALE GENOMIC DNA]</scope>
    <source>
        <strain evidence="1 2">NCTC13315</strain>
    </source>
</reference>
<dbReference type="EMBL" id="UGNV01000001">
    <property type="protein sequence ID" value="STX30169.1"/>
    <property type="molecule type" value="Genomic_DNA"/>
</dbReference>
<organism evidence="1 2">
    <name type="scientific">Legionella beliardensis</name>
    <dbReference type="NCBI Taxonomy" id="91822"/>
    <lineage>
        <taxon>Bacteria</taxon>
        <taxon>Pseudomonadati</taxon>
        <taxon>Pseudomonadota</taxon>
        <taxon>Gammaproteobacteria</taxon>
        <taxon>Legionellales</taxon>
        <taxon>Legionellaceae</taxon>
        <taxon>Legionella</taxon>
    </lineage>
</organism>
<dbReference type="Proteomes" id="UP000254968">
    <property type="component" value="Unassembled WGS sequence"/>
</dbReference>
<sequence>MMERRYYSPTELMQIATQHANCADTLLGRTLELHAPGLDEHQDCLLAIISLMYIAFDLTLRAYLLHDHRPVKQFKSLSELIELNRDLVFSYQEQQLLKSLSRQYAFRKGIDYELWKDRQQFLIFCHQIVDLYERLQTMMPLELQADYHQ</sequence>
<dbReference type="RefSeq" id="WP_341273403.1">
    <property type="nucleotide sequence ID" value="NZ_CAAAHO010000005.1"/>
</dbReference>